<proteinExistence type="inferred from homology"/>
<dbReference type="InterPro" id="IPR002661">
    <property type="entry name" value="Ribosome_recyc_fac"/>
</dbReference>
<sequence length="183" mass="21046">MDFDLIMLEMQEMIDEKMNHFEKQLSKISTGAANPAMLRGVKVLYYEELTPLETVATISVPEAMQLLIKPFDYESVKDIMKALMNSGLDINPVNEGDKIRITFQPLTTDRKRMMVKNVAKLSEEAKIGIRLARQNANHAVTKAEDLSKDLAENYKEEIQKQTDKWIQKIVDITKEKEIQIMKV</sequence>
<protein>
    <submittedName>
        <fullName evidence="4">Ribosome recycling factor</fullName>
    </submittedName>
</protein>
<comment type="similarity">
    <text evidence="1">Belongs to the RRF family.</text>
</comment>
<dbReference type="EMBL" id="SNWN01000015">
    <property type="protein sequence ID" value="TDO19117.1"/>
    <property type="molecule type" value="Genomic_DNA"/>
</dbReference>
<dbReference type="RefSeq" id="WP_094254924.1">
    <property type="nucleotide sequence ID" value="NZ_NNCE01000007.1"/>
</dbReference>
<dbReference type="FunFam" id="3.30.1360.40:FF:000001">
    <property type="entry name" value="Ribosome-recycling factor"/>
    <property type="match status" value="1"/>
</dbReference>
<comment type="caution">
    <text evidence="4">The sequence shown here is derived from an EMBL/GenBank/DDBJ whole genome shotgun (WGS) entry which is preliminary data.</text>
</comment>
<dbReference type="InterPro" id="IPR036191">
    <property type="entry name" value="RRF_sf"/>
</dbReference>
<dbReference type="Gene3D" id="3.30.1360.40">
    <property type="match status" value="1"/>
</dbReference>
<evidence type="ECO:0000256" key="2">
    <source>
        <dbReference type="ARBA" id="ARBA00022917"/>
    </source>
</evidence>
<dbReference type="GO" id="GO:0006412">
    <property type="term" value="P:translation"/>
    <property type="evidence" value="ECO:0007669"/>
    <property type="project" value="UniProtKB-KW"/>
</dbReference>
<dbReference type="Proteomes" id="UP000295518">
    <property type="component" value="Unassembled WGS sequence"/>
</dbReference>
<accession>A0A4R6IC33</accession>
<evidence type="ECO:0000259" key="3">
    <source>
        <dbReference type="Pfam" id="PF01765"/>
    </source>
</evidence>
<keyword evidence="5" id="KW-1185">Reference proteome</keyword>
<feature type="domain" description="Ribosome recycling factor" evidence="3">
    <location>
        <begin position="21"/>
        <end position="181"/>
    </location>
</feature>
<dbReference type="AlphaFoldDB" id="A0A4R6IC33"/>
<organism evidence="4 5">
    <name type="scientific">Mycoplasma testudineum</name>
    <dbReference type="NCBI Taxonomy" id="244584"/>
    <lineage>
        <taxon>Bacteria</taxon>
        <taxon>Bacillati</taxon>
        <taxon>Mycoplasmatota</taxon>
        <taxon>Mollicutes</taxon>
        <taxon>Mycoplasmataceae</taxon>
        <taxon>Mycoplasma</taxon>
    </lineage>
</organism>
<dbReference type="Gene3D" id="1.10.132.20">
    <property type="entry name" value="Ribosome-recycling factor"/>
    <property type="match status" value="1"/>
</dbReference>
<reference evidence="4 5" key="1">
    <citation type="submission" date="2019-03" db="EMBL/GenBank/DDBJ databases">
        <title>Genomic Encyclopedia of Archaeal and Bacterial Type Strains, Phase II (KMG-II): from individual species to whole genera.</title>
        <authorList>
            <person name="Goeker M."/>
        </authorList>
    </citation>
    <scope>NUCLEOTIDE SEQUENCE [LARGE SCALE GENOMIC DNA]</scope>
    <source>
        <strain evidence="4 5">ATCC 700618</strain>
    </source>
</reference>
<dbReference type="InterPro" id="IPR023584">
    <property type="entry name" value="Ribosome_recyc_fac_dom"/>
</dbReference>
<dbReference type="PANTHER" id="PTHR20982">
    <property type="entry name" value="RIBOSOME RECYCLING FACTOR"/>
    <property type="match status" value="1"/>
</dbReference>
<dbReference type="PANTHER" id="PTHR20982:SF3">
    <property type="entry name" value="MITOCHONDRIAL RIBOSOME RECYCLING FACTOR PSEUDO 1"/>
    <property type="match status" value="1"/>
</dbReference>
<dbReference type="Pfam" id="PF01765">
    <property type="entry name" value="RRF"/>
    <property type="match status" value="1"/>
</dbReference>
<dbReference type="SUPFAM" id="SSF55194">
    <property type="entry name" value="Ribosome recycling factor, RRF"/>
    <property type="match status" value="1"/>
</dbReference>
<evidence type="ECO:0000313" key="4">
    <source>
        <dbReference type="EMBL" id="TDO19117.1"/>
    </source>
</evidence>
<gene>
    <name evidence="4" type="ORF">EI74_0761</name>
</gene>
<keyword evidence="2" id="KW-0648">Protein biosynthesis</keyword>
<name>A0A4R6IC33_9MOLU</name>
<evidence type="ECO:0000256" key="1">
    <source>
        <dbReference type="ARBA" id="ARBA00005912"/>
    </source>
</evidence>
<evidence type="ECO:0000313" key="5">
    <source>
        <dbReference type="Proteomes" id="UP000295518"/>
    </source>
</evidence>
<dbReference type="OrthoDB" id="9804006at2"/>
<dbReference type="GO" id="GO:0043023">
    <property type="term" value="F:ribosomal large subunit binding"/>
    <property type="evidence" value="ECO:0007669"/>
    <property type="project" value="TreeGrafter"/>
</dbReference>